<dbReference type="SUPFAM" id="SSF55729">
    <property type="entry name" value="Acyl-CoA N-acyltransferases (Nat)"/>
    <property type="match status" value="1"/>
</dbReference>
<reference evidence="4 5" key="1">
    <citation type="submission" date="2019-02" db="EMBL/GenBank/DDBJ databases">
        <title>Bacterial novel species Mucilaginibacter sp. 17JY9-4 isolated from soil.</title>
        <authorList>
            <person name="Jung H.-Y."/>
        </authorList>
    </citation>
    <scope>NUCLEOTIDE SEQUENCE [LARGE SCALE GENOMIC DNA]</scope>
    <source>
        <strain evidence="4 5">17JY9-4</strain>
    </source>
</reference>
<dbReference type="PANTHER" id="PTHR30602:SF12">
    <property type="entry name" value="AMINO-ACID ACETYLTRANSFERASE NAGS1, CHLOROPLASTIC-RELATED"/>
    <property type="match status" value="1"/>
</dbReference>
<dbReference type="InterPro" id="IPR010167">
    <property type="entry name" value="NH2A_AcTrfase"/>
</dbReference>
<sequence>MEIKPAVLYRDDVINKLTTENLPTADINATLDDFFVATEDNQVIGIAGLEVYGNYGLLRSVAVVKEWRGKGVAAELLNRIEAVAGERGLEAIYLLTETAKDYFEGKGYEHVARMDIPEAVKASSEFTHVCQESATAMQKSL</sequence>
<dbReference type="Gene3D" id="3.40.630.30">
    <property type="match status" value="1"/>
</dbReference>
<protein>
    <submittedName>
        <fullName evidence="4">GNAT family N-acetyltransferase</fullName>
    </submittedName>
</protein>
<dbReference type="PANTHER" id="PTHR30602">
    <property type="entry name" value="AMINO-ACID ACETYLTRANSFERASE"/>
    <property type="match status" value="1"/>
</dbReference>
<dbReference type="InterPro" id="IPR016181">
    <property type="entry name" value="Acyl_CoA_acyltransferase"/>
</dbReference>
<dbReference type="GO" id="GO:0005737">
    <property type="term" value="C:cytoplasm"/>
    <property type="evidence" value="ECO:0007669"/>
    <property type="project" value="InterPro"/>
</dbReference>
<dbReference type="Proteomes" id="UP000293331">
    <property type="component" value="Unassembled WGS sequence"/>
</dbReference>
<keyword evidence="1 4" id="KW-0808">Transferase</keyword>
<dbReference type="InterPro" id="IPR000182">
    <property type="entry name" value="GNAT_dom"/>
</dbReference>
<evidence type="ECO:0000313" key="5">
    <source>
        <dbReference type="Proteomes" id="UP000293331"/>
    </source>
</evidence>
<name>A0A4Q5LSD8_9SPHI</name>
<dbReference type="OrthoDB" id="5197788at2"/>
<dbReference type="Pfam" id="PF13508">
    <property type="entry name" value="Acetyltransf_7"/>
    <property type="match status" value="1"/>
</dbReference>
<dbReference type="GO" id="GO:0004042">
    <property type="term" value="F:L-glutamate N-acetyltransferase activity"/>
    <property type="evidence" value="ECO:0007669"/>
    <property type="project" value="InterPro"/>
</dbReference>
<accession>A0A4Q5LSD8</accession>
<proteinExistence type="predicted"/>
<dbReference type="RefSeq" id="WP_129875225.1">
    <property type="nucleotide sequence ID" value="NZ_SEWG01000001.1"/>
</dbReference>
<dbReference type="PROSITE" id="PS51186">
    <property type="entry name" value="GNAT"/>
    <property type="match status" value="1"/>
</dbReference>
<dbReference type="NCBIfam" id="NF040501">
    <property type="entry name" value="resist_ArsN2"/>
    <property type="match status" value="1"/>
</dbReference>
<dbReference type="GO" id="GO:0006526">
    <property type="term" value="P:L-arginine biosynthetic process"/>
    <property type="evidence" value="ECO:0007669"/>
    <property type="project" value="InterPro"/>
</dbReference>
<evidence type="ECO:0000256" key="2">
    <source>
        <dbReference type="ARBA" id="ARBA00023315"/>
    </source>
</evidence>
<keyword evidence="2" id="KW-0012">Acyltransferase</keyword>
<organism evidence="4 5">
    <name type="scientific">Mucilaginibacter terrigena</name>
    <dbReference type="NCBI Taxonomy" id="2492395"/>
    <lineage>
        <taxon>Bacteria</taxon>
        <taxon>Pseudomonadati</taxon>
        <taxon>Bacteroidota</taxon>
        <taxon>Sphingobacteriia</taxon>
        <taxon>Sphingobacteriales</taxon>
        <taxon>Sphingobacteriaceae</taxon>
        <taxon>Mucilaginibacter</taxon>
    </lineage>
</organism>
<feature type="domain" description="N-acetyltransferase" evidence="3">
    <location>
        <begin position="1"/>
        <end position="141"/>
    </location>
</feature>
<dbReference type="EMBL" id="SEWG01000001">
    <property type="protein sequence ID" value="RYU92498.1"/>
    <property type="molecule type" value="Genomic_DNA"/>
</dbReference>
<dbReference type="AlphaFoldDB" id="A0A4Q5LSD8"/>
<keyword evidence="5" id="KW-1185">Reference proteome</keyword>
<dbReference type="CDD" id="cd04301">
    <property type="entry name" value="NAT_SF"/>
    <property type="match status" value="1"/>
</dbReference>
<evidence type="ECO:0000256" key="1">
    <source>
        <dbReference type="ARBA" id="ARBA00022679"/>
    </source>
</evidence>
<evidence type="ECO:0000313" key="4">
    <source>
        <dbReference type="EMBL" id="RYU92498.1"/>
    </source>
</evidence>
<evidence type="ECO:0000259" key="3">
    <source>
        <dbReference type="PROSITE" id="PS51186"/>
    </source>
</evidence>
<comment type="caution">
    <text evidence="4">The sequence shown here is derived from an EMBL/GenBank/DDBJ whole genome shotgun (WGS) entry which is preliminary data.</text>
</comment>
<gene>
    <name evidence="4" type="ORF">EWM62_03435</name>
</gene>